<dbReference type="Gene3D" id="2.40.70.10">
    <property type="entry name" value="Acid Proteases"/>
    <property type="match status" value="2"/>
</dbReference>
<comment type="similarity">
    <text evidence="1">Belongs to the peptidase A1 family.</text>
</comment>
<dbReference type="OrthoDB" id="771136at2759"/>
<organism evidence="5 6">
    <name type="scientific">Pholiota conissans</name>
    <dbReference type="NCBI Taxonomy" id="109636"/>
    <lineage>
        <taxon>Eukaryota</taxon>
        <taxon>Fungi</taxon>
        <taxon>Dikarya</taxon>
        <taxon>Basidiomycota</taxon>
        <taxon>Agaricomycotina</taxon>
        <taxon>Agaricomycetes</taxon>
        <taxon>Agaricomycetidae</taxon>
        <taxon>Agaricales</taxon>
        <taxon>Agaricineae</taxon>
        <taxon>Strophariaceae</taxon>
        <taxon>Pholiota</taxon>
    </lineage>
</organism>
<sequence length="578" mass="61039">MHLSFGLLRPEKRGRSALAAFVLLLGAGAAVAEDGGRLLPRARSDPVTLPIHTLHARSPADNTTFGGGLSSVTLTSDRQSYYTVIKVGALNFRVALDTASADLWLVSTGCETESCKKVPRYPLTYQSSTFVSLDGNATEFSAKYADGTAISGFVAAETIGVTNLTLPNQTFAVITNSNVSLVDQSSGIMGLGFPRLSSISSPSFNSTPFFATLAREGRLEYPLFGLSLTNNFTGALTLGAIDSAVVANISHIGWNKVAEFSPFAAESNVSSYLQWAIPITGISVNGSQLTPVPTYPNINRNSLALFDIGAPGIYGPYQDVSRIYSMIDGARLVDTNGQWIVPCDTTVPMAFTFGQRNYTITPTDYIIGPASGNPNLCLSWPMSLPPSSDGIDWQIGAAFLRTVYSIFSFGINAKEPPLIGLYPLQNATNSTQPQTPDAIASFISANSETVTTTLPNFILPTPTFTTPPYALNTSVSTTLGGILTSGLANGTYSALFGQKTTLANTTAMPMITPPPTVVTLVVTDAGGDVSTTTSSRVMMSVTLGLPSANGAVSMPIPPMMQALSCILIVWATLFVQTY</sequence>
<dbReference type="EMBL" id="MU155247">
    <property type="protein sequence ID" value="KAF9477924.1"/>
    <property type="molecule type" value="Genomic_DNA"/>
</dbReference>
<dbReference type="InterPro" id="IPR021109">
    <property type="entry name" value="Peptidase_aspartic_dom_sf"/>
</dbReference>
<keyword evidence="5" id="KW-0645">Protease</keyword>
<feature type="active site" evidence="2">
    <location>
        <position position="307"/>
    </location>
</feature>
<dbReference type="InterPro" id="IPR001461">
    <property type="entry name" value="Aspartic_peptidase_A1"/>
</dbReference>
<comment type="caution">
    <text evidence="5">The sequence shown here is derived from an EMBL/GenBank/DDBJ whole genome shotgun (WGS) entry which is preliminary data.</text>
</comment>
<evidence type="ECO:0000313" key="5">
    <source>
        <dbReference type="EMBL" id="KAF9477924.1"/>
    </source>
</evidence>
<dbReference type="PRINTS" id="PR00792">
    <property type="entry name" value="PEPSIN"/>
</dbReference>
<dbReference type="CDD" id="cd05471">
    <property type="entry name" value="pepsin_like"/>
    <property type="match status" value="1"/>
</dbReference>
<keyword evidence="5" id="KW-0378">Hydrolase</keyword>
<proteinExistence type="inferred from homology"/>
<dbReference type="PANTHER" id="PTHR47966">
    <property type="entry name" value="BETA-SITE APP-CLEAVING ENZYME, ISOFORM A-RELATED"/>
    <property type="match status" value="1"/>
</dbReference>
<keyword evidence="3" id="KW-1015">Disulfide bond</keyword>
<dbReference type="InterPro" id="IPR034164">
    <property type="entry name" value="Pepsin-like_dom"/>
</dbReference>
<feature type="disulfide bond" evidence="3">
    <location>
        <begin position="110"/>
        <end position="115"/>
    </location>
</feature>
<evidence type="ECO:0000256" key="3">
    <source>
        <dbReference type="PIRSR" id="PIRSR601461-2"/>
    </source>
</evidence>
<feature type="active site" evidence="2">
    <location>
        <position position="97"/>
    </location>
</feature>
<dbReference type="AlphaFoldDB" id="A0A9P6CZ26"/>
<dbReference type="Proteomes" id="UP000807469">
    <property type="component" value="Unassembled WGS sequence"/>
</dbReference>
<feature type="domain" description="Peptidase A1" evidence="4">
    <location>
        <begin position="81"/>
        <end position="422"/>
    </location>
</feature>
<keyword evidence="6" id="KW-1185">Reference proteome</keyword>
<dbReference type="SUPFAM" id="SSF50630">
    <property type="entry name" value="Acid proteases"/>
    <property type="match status" value="1"/>
</dbReference>
<dbReference type="GO" id="GO:0004190">
    <property type="term" value="F:aspartic-type endopeptidase activity"/>
    <property type="evidence" value="ECO:0007669"/>
    <property type="project" value="InterPro"/>
</dbReference>
<dbReference type="PANTHER" id="PTHR47966:SF74">
    <property type="entry name" value="AGR407CP"/>
    <property type="match status" value="1"/>
</dbReference>
<accession>A0A9P6CZ26</accession>
<evidence type="ECO:0000256" key="2">
    <source>
        <dbReference type="PIRSR" id="PIRSR601461-1"/>
    </source>
</evidence>
<gene>
    <name evidence="5" type="ORF">BDN70DRAFT_837037</name>
</gene>
<protein>
    <submittedName>
        <fullName evidence="5">Acid protease</fullName>
    </submittedName>
</protein>
<dbReference type="Pfam" id="PF00026">
    <property type="entry name" value="Asp"/>
    <property type="match status" value="1"/>
</dbReference>
<evidence type="ECO:0000256" key="1">
    <source>
        <dbReference type="ARBA" id="ARBA00007447"/>
    </source>
</evidence>
<reference evidence="5" key="1">
    <citation type="submission" date="2020-11" db="EMBL/GenBank/DDBJ databases">
        <authorList>
            <consortium name="DOE Joint Genome Institute"/>
            <person name="Ahrendt S."/>
            <person name="Riley R."/>
            <person name="Andreopoulos W."/>
            <person name="Labutti K."/>
            <person name="Pangilinan J."/>
            <person name="Ruiz-Duenas F.J."/>
            <person name="Barrasa J.M."/>
            <person name="Sanchez-Garcia M."/>
            <person name="Camarero S."/>
            <person name="Miyauchi S."/>
            <person name="Serrano A."/>
            <person name="Linde D."/>
            <person name="Babiker R."/>
            <person name="Drula E."/>
            <person name="Ayuso-Fernandez I."/>
            <person name="Pacheco R."/>
            <person name="Padilla G."/>
            <person name="Ferreira P."/>
            <person name="Barriuso J."/>
            <person name="Kellner H."/>
            <person name="Castanera R."/>
            <person name="Alfaro M."/>
            <person name="Ramirez L."/>
            <person name="Pisabarro A.G."/>
            <person name="Kuo A."/>
            <person name="Tritt A."/>
            <person name="Lipzen A."/>
            <person name="He G."/>
            <person name="Yan M."/>
            <person name="Ng V."/>
            <person name="Cullen D."/>
            <person name="Martin F."/>
            <person name="Rosso M.-N."/>
            <person name="Henrissat B."/>
            <person name="Hibbett D."/>
            <person name="Martinez A.T."/>
            <person name="Grigoriev I.V."/>
        </authorList>
    </citation>
    <scope>NUCLEOTIDE SEQUENCE</scope>
    <source>
        <strain evidence="5">CIRM-BRFM 674</strain>
    </source>
</reference>
<evidence type="ECO:0000313" key="6">
    <source>
        <dbReference type="Proteomes" id="UP000807469"/>
    </source>
</evidence>
<name>A0A9P6CZ26_9AGAR</name>
<dbReference type="PROSITE" id="PS51767">
    <property type="entry name" value="PEPTIDASE_A1"/>
    <property type="match status" value="1"/>
</dbReference>
<dbReference type="InterPro" id="IPR033121">
    <property type="entry name" value="PEPTIDASE_A1"/>
</dbReference>
<evidence type="ECO:0000259" key="4">
    <source>
        <dbReference type="PROSITE" id="PS51767"/>
    </source>
</evidence>
<dbReference type="GO" id="GO:0006508">
    <property type="term" value="P:proteolysis"/>
    <property type="evidence" value="ECO:0007669"/>
    <property type="project" value="UniProtKB-KW"/>
</dbReference>